<protein>
    <recommendedName>
        <fullName evidence="2">histidine kinase</fullName>
        <ecNumber evidence="2">2.7.13.3</ecNumber>
    </recommendedName>
</protein>
<sequence>GVIKDFELTYLTKDERQIPVSFSASSMKGENGELKGFVCVAADITERKKMEEALRKSELRFSQLYDEVPVGYHELDAEGRITQVNRTELDMLGYTAEEMLGRPVWKFIMEKETSHQEFSGKIAGTIPPGRAFERTYRRKDGTLFPVLIEDRHLRDERGRIVGLRSTIQDITKRKQAEAKLKQTLAELGRSNAELEQFAYVTSHDLQEPLRMVSSYL</sequence>
<evidence type="ECO:0000256" key="5">
    <source>
        <dbReference type="ARBA" id="ARBA00022777"/>
    </source>
</evidence>
<dbReference type="Pfam" id="PF13426">
    <property type="entry name" value="PAS_9"/>
    <property type="match status" value="2"/>
</dbReference>
<dbReference type="SUPFAM" id="SSF47384">
    <property type="entry name" value="Homodimeric domain of signal transducing histidine kinase"/>
    <property type="match status" value="1"/>
</dbReference>
<dbReference type="PROSITE" id="PS50113">
    <property type="entry name" value="PAC"/>
    <property type="match status" value="2"/>
</dbReference>
<organism evidence="8">
    <name type="scientific">marine sediment metagenome</name>
    <dbReference type="NCBI Taxonomy" id="412755"/>
    <lineage>
        <taxon>unclassified sequences</taxon>
        <taxon>metagenomes</taxon>
        <taxon>ecological metagenomes</taxon>
    </lineage>
</organism>
<keyword evidence="5" id="KW-0418">Kinase</keyword>
<evidence type="ECO:0000256" key="4">
    <source>
        <dbReference type="ARBA" id="ARBA00022679"/>
    </source>
</evidence>
<dbReference type="SUPFAM" id="SSF55785">
    <property type="entry name" value="PYP-like sensor domain (PAS domain)"/>
    <property type="match status" value="2"/>
</dbReference>
<accession>X1K676</accession>
<dbReference type="SMART" id="SM00091">
    <property type="entry name" value="PAS"/>
    <property type="match status" value="1"/>
</dbReference>
<evidence type="ECO:0000259" key="7">
    <source>
        <dbReference type="PROSITE" id="PS50113"/>
    </source>
</evidence>
<dbReference type="PANTHER" id="PTHR43304:SF1">
    <property type="entry name" value="PAC DOMAIN-CONTAINING PROTEIN"/>
    <property type="match status" value="1"/>
</dbReference>
<evidence type="ECO:0000256" key="1">
    <source>
        <dbReference type="ARBA" id="ARBA00000085"/>
    </source>
</evidence>
<evidence type="ECO:0000313" key="8">
    <source>
        <dbReference type="EMBL" id="GAI02502.1"/>
    </source>
</evidence>
<dbReference type="PANTHER" id="PTHR43304">
    <property type="entry name" value="PHYTOCHROME-LIKE PROTEIN CPH1"/>
    <property type="match status" value="1"/>
</dbReference>
<reference evidence="8" key="1">
    <citation type="journal article" date="2014" name="Front. Microbiol.">
        <title>High frequency of phylogenetically diverse reductive dehalogenase-homologous genes in deep subseafloor sedimentary metagenomes.</title>
        <authorList>
            <person name="Kawai M."/>
            <person name="Futagami T."/>
            <person name="Toyoda A."/>
            <person name="Takaki Y."/>
            <person name="Nishi S."/>
            <person name="Hori S."/>
            <person name="Arai W."/>
            <person name="Tsubouchi T."/>
            <person name="Morono Y."/>
            <person name="Uchiyama I."/>
            <person name="Ito T."/>
            <person name="Fujiyama A."/>
            <person name="Inagaki F."/>
            <person name="Takami H."/>
        </authorList>
    </citation>
    <scope>NUCLEOTIDE SEQUENCE</scope>
    <source>
        <strain evidence="8">Expedition CK06-06</strain>
    </source>
</reference>
<dbReference type="NCBIfam" id="TIGR00229">
    <property type="entry name" value="sensory_box"/>
    <property type="match status" value="2"/>
</dbReference>
<dbReference type="SMART" id="SM00086">
    <property type="entry name" value="PAC"/>
    <property type="match status" value="2"/>
</dbReference>
<dbReference type="InterPro" id="IPR052162">
    <property type="entry name" value="Sensor_kinase/Photoreceptor"/>
</dbReference>
<dbReference type="CDD" id="cd00130">
    <property type="entry name" value="PAS"/>
    <property type="match status" value="2"/>
</dbReference>
<dbReference type="InterPro" id="IPR000014">
    <property type="entry name" value="PAS"/>
</dbReference>
<dbReference type="InterPro" id="IPR001610">
    <property type="entry name" value="PAC"/>
</dbReference>
<dbReference type="Gene3D" id="3.30.450.20">
    <property type="entry name" value="PAS domain"/>
    <property type="match status" value="2"/>
</dbReference>
<comment type="catalytic activity">
    <reaction evidence="1">
        <text>ATP + protein L-histidine = ADP + protein N-phospho-L-histidine.</text>
        <dbReference type="EC" id="2.7.13.3"/>
    </reaction>
</comment>
<dbReference type="GO" id="GO:0000155">
    <property type="term" value="F:phosphorelay sensor kinase activity"/>
    <property type="evidence" value="ECO:0007669"/>
    <property type="project" value="InterPro"/>
</dbReference>
<feature type="domain" description="PAS" evidence="6">
    <location>
        <begin position="57"/>
        <end position="112"/>
    </location>
</feature>
<feature type="domain" description="PAC" evidence="7">
    <location>
        <begin position="130"/>
        <end position="182"/>
    </location>
</feature>
<proteinExistence type="predicted"/>
<name>X1K676_9ZZZZ</name>
<dbReference type="EC" id="2.7.13.3" evidence="2"/>
<evidence type="ECO:0000259" key="6">
    <source>
        <dbReference type="PROSITE" id="PS50112"/>
    </source>
</evidence>
<evidence type="ECO:0000256" key="2">
    <source>
        <dbReference type="ARBA" id="ARBA00012438"/>
    </source>
</evidence>
<dbReference type="EMBL" id="BARV01012195">
    <property type="protein sequence ID" value="GAI02502.1"/>
    <property type="molecule type" value="Genomic_DNA"/>
</dbReference>
<gene>
    <name evidence="8" type="ORF">S06H3_22715</name>
</gene>
<dbReference type="Gene3D" id="1.10.287.130">
    <property type="match status" value="1"/>
</dbReference>
<feature type="non-terminal residue" evidence="8">
    <location>
        <position position="216"/>
    </location>
</feature>
<dbReference type="PROSITE" id="PS50112">
    <property type="entry name" value="PAS"/>
    <property type="match status" value="1"/>
</dbReference>
<keyword evidence="3" id="KW-0597">Phosphoprotein</keyword>
<dbReference type="InterPro" id="IPR036097">
    <property type="entry name" value="HisK_dim/P_sf"/>
</dbReference>
<comment type="caution">
    <text evidence="8">The sequence shown here is derived from an EMBL/GenBank/DDBJ whole genome shotgun (WGS) entry which is preliminary data.</text>
</comment>
<dbReference type="AlphaFoldDB" id="X1K676"/>
<feature type="non-terminal residue" evidence="8">
    <location>
        <position position="1"/>
    </location>
</feature>
<evidence type="ECO:0000256" key="3">
    <source>
        <dbReference type="ARBA" id="ARBA00022553"/>
    </source>
</evidence>
<feature type="domain" description="PAC" evidence="7">
    <location>
        <begin position="4"/>
        <end position="56"/>
    </location>
</feature>
<keyword evidence="4" id="KW-0808">Transferase</keyword>
<dbReference type="InterPro" id="IPR035965">
    <property type="entry name" value="PAS-like_dom_sf"/>
</dbReference>
<dbReference type="InterPro" id="IPR000700">
    <property type="entry name" value="PAS-assoc_C"/>
</dbReference>